<keyword evidence="1" id="KW-0472">Membrane</keyword>
<accession>A0ABU5XZ51</accession>
<dbReference type="InterPro" id="IPR021309">
    <property type="entry name" value="YgaP-like_TM"/>
</dbReference>
<protein>
    <submittedName>
        <fullName evidence="3">DUF2892 domain-containing protein</fullName>
    </submittedName>
</protein>
<dbReference type="Gene3D" id="6.10.140.1340">
    <property type="match status" value="1"/>
</dbReference>
<keyword evidence="1" id="KW-1133">Transmembrane helix</keyword>
<keyword evidence="1" id="KW-0812">Transmembrane</keyword>
<evidence type="ECO:0000313" key="4">
    <source>
        <dbReference type="Proteomes" id="UP001298593"/>
    </source>
</evidence>
<gene>
    <name evidence="3" type="ORF">KV113_16545</name>
</gene>
<dbReference type="EMBL" id="JAYJJU010000016">
    <property type="protein sequence ID" value="MEB3033163.1"/>
    <property type="molecule type" value="Genomic_DNA"/>
</dbReference>
<name>A0ABU5XZ51_9MYCO</name>
<organism evidence="3 4">
    <name type="scientific">[Mycobacterium] nativiensis</name>
    <dbReference type="NCBI Taxonomy" id="2855503"/>
    <lineage>
        <taxon>Bacteria</taxon>
        <taxon>Bacillati</taxon>
        <taxon>Actinomycetota</taxon>
        <taxon>Actinomycetes</taxon>
        <taxon>Mycobacteriales</taxon>
        <taxon>Mycobacteriaceae</taxon>
        <taxon>Mycolicibacter</taxon>
    </lineage>
</organism>
<comment type="caution">
    <text evidence="3">The sequence shown here is derived from an EMBL/GenBank/DDBJ whole genome shotgun (WGS) entry which is preliminary data.</text>
</comment>
<feature type="transmembrane region" description="Helical" evidence="1">
    <location>
        <begin position="52"/>
        <end position="78"/>
    </location>
</feature>
<dbReference type="RefSeq" id="WP_224976469.1">
    <property type="nucleotide sequence ID" value="NZ_JAYJJU010000016.1"/>
</dbReference>
<keyword evidence="4" id="KW-1185">Reference proteome</keyword>
<dbReference type="Proteomes" id="UP001298593">
    <property type="component" value="Unassembled WGS sequence"/>
</dbReference>
<evidence type="ECO:0000313" key="3">
    <source>
        <dbReference type="EMBL" id="MEB3033163.1"/>
    </source>
</evidence>
<dbReference type="Pfam" id="PF11127">
    <property type="entry name" value="YgaP-like_TM"/>
    <property type="match status" value="1"/>
</dbReference>
<feature type="domain" description="Inner membrane protein YgaP-like transmembrane" evidence="2">
    <location>
        <begin position="25"/>
        <end position="77"/>
    </location>
</feature>
<proteinExistence type="predicted"/>
<evidence type="ECO:0000259" key="2">
    <source>
        <dbReference type="Pfam" id="PF11127"/>
    </source>
</evidence>
<evidence type="ECO:0000256" key="1">
    <source>
        <dbReference type="SAM" id="Phobius"/>
    </source>
</evidence>
<reference evidence="3 4" key="1">
    <citation type="submission" date="2023-12" db="EMBL/GenBank/DDBJ databases">
        <title>Description of new species of Mycobacterium terrae complex isolated from sewage at the Sao Paulo Zoological Park Foundation in Brazil.</title>
        <authorList>
            <person name="Romagnoli C.L."/>
            <person name="Conceicao E.C."/>
            <person name="Machado E."/>
            <person name="Barreto L.B.P.F."/>
            <person name="Sharma A."/>
            <person name="Silva N.M."/>
            <person name="Marques L.E."/>
            <person name="Juliana M.A."/>
            <person name="Lourenco M.C.S."/>
            <person name="Digiampietri L.A."/>
            <person name="Suffys P.N."/>
            <person name="Viana-Niero C."/>
        </authorList>
    </citation>
    <scope>NUCLEOTIDE SEQUENCE [LARGE SCALE GENOMIC DNA]</scope>
    <source>
        <strain evidence="3 4">MYC340</strain>
    </source>
</reference>
<sequence>MERDQVATGTQRVTFKPPRPPGWPLERVLHLMAGTVVLTSATLAYLCSPLWLILTGFVGVSLLLDASVGWCPASLVLYRLGVRTSAECGIHRDSRTP</sequence>